<organism evidence="3 4">
    <name type="scientific">Ceratocystis fimbriata CBS 114723</name>
    <dbReference type="NCBI Taxonomy" id="1035309"/>
    <lineage>
        <taxon>Eukaryota</taxon>
        <taxon>Fungi</taxon>
        <taxon>Dikarya</taxon>
        <taxon>Ascomycota</taxon>
        <taxon>Pezizomycotina</taxon>
        <taxon>Sordariomycetes</taxon>
        <taxon>Hypocreomycetidae</taxon>
        <taxon>Microascales</taxon>
        <taxon>Ceratocystidaceae</taxon>
        <taxon>Ceratocystis</taxon>
    </lineage>
</organism>
<dbReference type="SUPFAM" id="SSF52402">
    <property type="entry name" value="Adenine nucleotide alpha hydrolases-like"/>
    <property type="match status" value="1"/>
</dbReference>
<dbReference type="PRINTS" id="PR01438">
    <property type="entry name" value="UNVRSLSTRESS"/>
</dbReference>
<dbReference type="InterPro" id="IPR014729">
    <property type="entry name" value="Rossmann-like_a/b/a_fold"/>
</dbReference>
<reference evidence="3 4" key="1">
    <citation type="journal article" date="2013" name="Fungal Biol.">
        <title>Analysis of microsatellite markers in the genome of the plant pathogen Ceratocystis fimbriata.</title>
        <authorList>
            <person name="Simpson M.C."/>
            <person name="Wilken P.M."/>
            <person name="Coetzee M.P."/>
            <person name="Wingfield M.J."/>
            <person name="Wingfield B.D."/>
        </authorList>
    </citation>
    <scope>NUCLEOTIDE SEQUENCE [LARGE SCALE GENOMIC DNA]</scope>
    <source>
        <strain evidence="3 4">CBS 114723</strain>
    </source>
</reference>
<dbReference type="STRING" id="1035309.A0A2C5X3X7"/>
<feature type="compositionally biased region" description="Basic residues" evidence="1">
    <location>
        <begin position="421"/>
        <end position="430"/>
    </location>
</feature>
<dbReference type="Pfam" id="PF00582">
    <property type="entry name" value="Usp"/>
    <property type="match status" value="1"/>
</dbReference>
<evidence type="ECO:0000313" key="4">
    <source>
        <dbReference type="Proteomes" id="UP000222788"/>
    </source>
</evidence>
<accession>A0A2C5X3X7</accession>
<feature type="region of interest" description="Disordered" evidence="1">
    <location>
        <begin position="412"/>
        <end position="456"/>
    </location>
</feature>
<dbReference type="InterPro" id="IPR006016">
    <property type="entry name" value="UspA"/>
</dbReference>
<protein>
    <recommendedName>
        <fullName evidence="2">UspA domain-containing protein</fullName>
    </recommendedName>
</protein>
<sequence length="697" mass="75583">MSLESFAAEEAQMVLAILEGNASKNHPPAAPQTRSESPFMSNRSSLIDDALSPPSQSSVPRSPSRQPPIRSMLDIGPGSPVGGSPSGAPLQPVRSMLDIELPPLSPRNSHGSVVKPVSPMDSSFARRSDSPHSVRPNGPKSSNFNNKDYQYTNIYTAGSSRPPLVKRHTGGKKGMGVMADVMRGIDVNQIPIPKPLQNERARAMSATRIQSQSPHNRLSLRSISPHTSMLPASRSTGAVAGSSPMVLHSSNVGVLNNGSKIDLKHAYRKMTDHNLAKAGLPELANSKRITRDAEAEEGEGRVLQSSYSHPDGDELEESSDEDSLNESSDEEDHRGRTMNRALSTSPSQVVTSLLEKPAMDTAGASSPKPSMSLLAAAEEERLTEAAKAKASSSSQASASGYTYRSLFDEPQITLTDPNGSHTRHSGRSKKLVTPTSSFDRSPSPRPVDSANNSEDEAQFDTIKQAQRLAFSMTPIMDSADHARTTRIIARGNFTNIARSCIEEGQKPRKYMVATDLSEESSHALEWAIGTVMRDGDTLMAICCVDEETGLLGSEGKSTSSNANQSPARNDRSRLPEERKWAVEEITSRVLRLLRKTKLQVRVLIEVLHCKNPKHMILEVIDLITPELVILGSRGRSAIKGVILGSFSNYLVTKSSVPVMVARKRLRKAGKYRRATAMTQVNVLRNPSVRSLANAKID</sequence>
<evidence type="ECO:0000256" key="1">
    <source>
        <dbReference type="SAM" id="MobiDB-lite"/>
    </source>
</evidence>
<dbReference type="Gene3D" id="3.40.50.620">
    <property type="entry name" value="HUPs"/>
    <property type="match status" value="1"/>
</dbReference>
<comment type="caution">
    <text evidence="3">The sequence shown here is derived from an EMBL/GenBank/DDBJ whole genome shotgun (WGS) entry which is preliminary data.</text>
</comment>
<dbReference type="CDD" id="cd23659">
    <property type="entry name" value="USP_At3g01520-like"/>
    <property type="match status" value="1"/>
</dbReference>
<feature type="region of interest" description="Disordered" evidence="1">
    <location>
        <begin position="553"/>
        <end position="575"/>
    </location>
</feature>
<dbReference type="AlphaFoldDB" id="A0A2C5X3X7"/>
<feature type="compositionally biased region" description="Low complexity" evidence="1">
    <location>
        <begin position="52"/>
        <end position="68"/>
    </location>
</feature>
<reference evidence="3 4" key="2">
    <citation type="journal article" date="2013" name="IMA Fungus">
        <title>IMA Genome-F 1: Ceratocystis fimbriata: Draft nuclear genome sequence for the plant pathogen, Ceratocystis fimbriata.</title>
        <authorList>
            <person name="Wilken P.M."/>
            <person name="Steenkamp E.T."/>
            <person name="Wingfield M.J."/>
            <person name="de Beer Z.W."/>
            <person name="Wingfield B.D."/>
        </authorList>
    </citation>
    <scope>NUCLEOTIDE SEQUENCE [LARGE SCALE GENOMIC DNA]</scope>
    <source>
        <strain evidence="3 4">CBS 114723</strain>
    </source>
</reference>
<dbReference type="EMBL" id="APWK03000025">
    <property type="protein sequence ID" value="PHH54518.1"/>
    <property type="molecule type" value="Genomic_DNA"/>
</dbReference>
<feature type="compositionally biased region" description="Acidic residues" evidence="1">
    <location>
        <begin position="313"/>
        <end position="330"/>
    </location>
</feature>
<dbReference type="InterPro" id="IPR006015">
    <property type="entry name" value="Universal_stress_UspA"/>
</dbReference>
<feature type="compositionally biased region" description="Polar residues" evidence="1">
    <location>
        <begin position="340"/>
        <end position="349"/>
    </location>
</feature>
<feature type="region of interest" description="Disordered" evidence="1">
    <location>
        <begin position="293"/>
        <end position="349"/>
    </location>
</feature>
<feature type="region of interest" description="Disordered" evidence="1">
    <location>
        <begin position="18"/>
        <end position="147"/>
    </location>
</feature>
<dbReference type="PANTHER" id="PTHR46100">
    <property type="entry name" value="IMP2'P"/>
    <property type="match status" value="1"/>
</dbReference>
<dbReference type="PANTHER" id="PTHR46100:SF4">
    <property type="entry name" value="USPA DOMAIN-CONTAINING PROTEIN"/>
    <property type="match status" value="1"/>
</dbReference>
<feature type="compositionally biased region" description="Polar residues" evidence="1">
    <location>
        <begin position="32"/>
        <end position="45"/>
    </location>
</feature>
<feature type="compositionally biased region" description="Polar residues" evidence="1">
    <location>
        <begin position="555"/>
        <end position="567"/>
    </location>
</feature>
<keyword evidence="4" id="KW-1185">Reference proteome</keyword>
<proteinExistence type="predicted"/>
<evidence type="ECO:0000259" key="2">
    <source>
        <dbReference type="Pfam" id="PF00582"/>
    </source>
</evidence>
<feature type="domain" description="UspA" evidence="2">
    <location>
        <begin position="509"/>
        <end position="662"/>
    </location>
</feature>
<name>A0A2C5X3X7_9PEZI</name>
<gene>
    <name evidence="3" type="ORF">CFIMG_002426RA</name>
</gene>
<evidence type="ECO:0000313" key="3">
    <source>
        <dbReference type="EMBL" id="PHH54518.1"/>
    </source>
</evidence>
<dbReference type="OrthoDB" id="992776at2759"/>
<dbReference type="Proteomes" id="UP000222788">
    <property type="component" value="Unassembled WGS sequence"/>
</dbReference>